<evidence type="ECO:0000256" key="1">
    <source>
        <dbReference type="SAM" id="MobiDB-lite"/>
    </source>
</evidence>
<feature type="compositionally biased region" description="Polar residues" evidence="1">
    <location>
        <begin position="206"/>
        <end position="216"/>
    </location>
</feature>
<dbReference type="Proteomes" id="UP001162164">
    <property type="component" value="Unassembled WGS sequence"/>
</dbReference>
<feature type="region of interest" description="Disordered" evidence="1">
    <location>
        <begin position="255"/>
        <end position="287"/>
    </location>
</feature>
<comment type="caution">
    <text evidence="2">The sequence shown here is derived from an EMBL/GenBank/DDBJ whole genome shotgun (WGS) entry which is preliminary data.</text>
</comment>
<evidence type="ECO:0000313" key="2">
    <source>
        <dbReference type="EMBL" id="KAJ8978847.1"/>
    </source>
</evidence>
<feature type="region of interest" description="Disordered" evidence="1">
    <location>
        <begin position="197"/>
        <end position="225"/>
    </location>
</feature>
<feature type="region of interest" description="Disordered" evidence="1">
    <location>
        <begin position="71"/>
        <end position="94"/>
    </location>
</feature>
<reference evidence="2" key="1">
    <citation type="journal article" date="2023" name="Insect Mol. Biol.">
        <title>Genome sequencing provides insights into the evolution of gene families encoding plant cell wall-degrading enzymes in longhorned beetles.</title>
        <authorList>
            <person name="Shin N.R."/>
            <person name="Okamura Y."/>
            <person name="Kirsch R."/>
            <person name="Pauchet Y."/>
        </authorList>
    </citation>
    <scope>NUCLEOTIDE SEQUENCE</scope>
    <source>
        <strain evidence="2">MMC_N1</strain>
    </source>
</reference>
<sequence>MKSLWLVKLTPQKCFPDLPLITTITASRSIKCLNLEDTVDRLLPPCTTNNKNSLKLPSIVIQCESPSCEKHLSPMSSRSESPLSDRTTGMGKFSPQFYGKNKDILPFTDSDGLYDFPSSDKVNVTSCTHHKKVGSTPRKLSPKRRIARSQVVSSSSSSDSITSRENRPSSSSPSPDTIRWSSPLVWMSDKYLTKVSREESCEEAQGRSTENLSKSPDFSKDNYSSHKKFGRLRSISHQIRFLRRLEHSLKRTNRAVSLSDSFDSGEESPRATSPLLQPSSGPKNRNS</sequence>
<accession>A0ABQ9JN59</accession>
<feature type="compositionally biased region" description="Low complexity" evidence="1">
    <location>
        <begin position="73"/>
        <end position="84"/>
    </location>
</feature>
<evidence type="ECO:0000313" key="3">
    <source>
        <dbReference type="Proteomes" id="UP001162164"/>
    </source>
</evidence>
<organism evidence="2 3">
    <name type="scientific">Molorchus minor</name>
    <dbReference type="NCBI Taxonomy" id="1323400"/>
    <lineage>
        <taxon>Eukaryota</taxon>
        <taxon>Metazoa</taxon>
        <taxon>Ecdysozoa</taxon>
        <taxon>Arthropoda</taxon>
        <taxon>Hexapoda</taxon>
        <taxon>Insecta</taxon>
        <taxon>Pterygota</taxon>
        <taxon>Neoptera</taxon>
        <taxon>Endopterygota</taxon>
        <taxon>Coleoptera</taxon>
        <taxon>Polyphaga</taxon>
        <taxon>Cucujiformia</taxon>
        <taxon>Chrysomeloidea</taxon>
        <taxon>Cerambycidae</taxon>
        <taxon>Lamiinae</taxon>
        <taxon>Monochamini</taxon>
        <taxon>Molorchus</taxon>
    </lineage>
</organism>
<protein>
    <submittedName>
        <fullName evidence="2">Uncharacterized protein</fullName>
    </submittedName>
</protein>
<proteinExistence type="predicted"/>
<keyword evidence="3" id="KW-1185">Reference proteome</keyword>
<gene>
    <name evidence="2" type="ORF">NQ317_004458</name>
</gene>
<feature type="compositionally biased region" description="Low complexity" evidence="1">
    <location>
        <begin position="149"/>
        <end position="161"/>
    </location>
</feature>
<name>A0ABQ9JN59_9CUCU</name>
<feature type="compositionally biased region" description="Polar residues" evidence="1">
    <location>
        <begin position="270"/>
        <end position="287"/>
    </location>
</feature>
<feature type="region of interest" description="Disordered" evidence="1">
    <location>
        <begin position="127"/>
        <end position="178"/>
    </location>
</feature>
<feature type="compositionally biased region" description="Low complexity" evidence="1">
    <location>
        <begin position="168"/>
        <end position="178"/>
    </location>
</feature>
<dbReference type="EMBL" id="JAPWTJ010000396">
    <property type="protein sequence ID" value="KAJ8978847.1"/>
    <property type="molecule type" value="Genomic_DNA"/>
</dbReference>